<sequence length="598" mass="66577">MAGEEQSSKSHERLHLKIQPGPPKFPFKGHSFEITVYLVDDSEHLKTGLVMPLQIDLLVGDKTISSDKPLVKIDPTTKPLINGDGMCRLMLSIEETSMQHGNKKFQFLLTPLGDFEVAPIMSTDMTCITHRLMIQEELPELWYKDEGGRDKCMNLPVHLVDATNQPVPRAVPLRVTLLYESEHPVLKQDILKLSPDSQRLIDSHGQALLKLRIEDVSKNHQGQAFRLKVEPDTAQSPLFFDVAPDWSTPISVRSKRNKRRGGPIPSPHVIASSSSGIDPLDSPREGEDPRPVKRTISPSTASGPLHPSMESILRWTSSVVQGLQQLEWQPIGYETRLDGGIDKDRPIYRCPACWRYKDVMTMDTQQHEGKCLIANVLLTYATDTMGHLDTLLKMTEKMQSSMPSTSNAPNPGASMGPPTLTRGITDMVNSLEVPPTLFRGASGGLSEFMMGDDHHHNSSFMQQTEAIVQAIERQVFFVVARMFPVGQSAYAGFPAFDHSLTLLGFYQEGQGNGSGSATQINFVPINDVHGLTQYEVMQCQQLVRRELKDNSDAVKRIDRDGNNDLDKLKENALIFYWSSTAKASQPPSTSSARSNWNV</sequence>
<evidence type="ECO:0000313" key="3">
    <source>
        <dbReference type="Proteomes" id="UP000481153"/>
    </source>
</evidence>
<protein>
    <submittedName>
        <fullName evidence="2">Uncharacterized protein</fullName>
    </submittedName>
</protein>
<evidence type="ECO:0000313" key="2">
    <source>
        <dbReference type="EMBL" id="KAF0729486.1"/>
    </source>
</evidence>
<evidence type="ECO:0000256" key="1">
    <source>
        <dbReference type="SAM" id="MobiDB-lite"/>
    </source>
</evidence>
<feature type="region of interest" description="Disordered" evidence="1">
    <location>
        <begin position="251"/>
        <end position="307"/>
    </location>
</feature>
<organism evidence="2 3">
    <name type="scientific">Aphanomyces euteiches</name>
    <dbReference type="NCBI Taxonomy" id="100861"/>
    <lineage>
        <taxon>Eukaryota</taxon>
        <taxon>Sar</taxon>
        <taxon>Stramenopiles</taxon>
        <taxon>Oomycota</taxon>
        <taxon>Saprolegniomycetes</taxon>
        <taxon>Saprolegniales</taxon>
        <taxon>Verrucalvaceae</taxon>
        <taxon>Aphanomyces</taxon>
    </lineage>
</organism>
<dbReference type="VEuPathDB" id="FungiDB:AeMF1_012443"/>
<gene>
    <name evidence="2" type="ORF">Ae201684_012981</name>
</gene>
<feature type="compositionally biased region" description="Basic and acidic residues" evidence="1">
    <location>
        <begin position="1"/>
        <end position="15"/>
    </location>
</feature>
<proteinExistence type="predicted"/>
<comment type="caution">
    <text evidence="2">The sequence shown here is derived from an EMBL/GenBank/DDBJ whole genome shotgun (WGS) entry which is preliminary data.</text>
</comment>
<dbReference type="EMBL" id="VJMJ01000164">
    <property type="protein sequence ID" value="KAF0729486.1"/>
    <property type="molecule type" value="Genomic_DNA"/>
</dbReference>
<feature type="region of interest" description="Disordered" evidence="1">
    <location>
        <begin position="1"/>
        <end position="20"/>
    </location>
</feature>
<reference evidence="2 3" key="1">
    <citation type="submission" date="2019-07" db="EMBL/GenBank/DDBJ databases">
        <title>Genomics analysis of Aphanomyces spp. identifies a new class of oomycete effector associated with host adaptation.</title>
        <authorList>
            <person name="Gaulin E."/>
        </authorList>
    </citation>
    <scope>NUCLEOTIDE SEQUENCE [LARGE SCALE GENOMIC DNA]</scope>
    <source>
        <strain evidence="2 3">ATCC 201684</strain>
    </source>
</reference>
<dbReference type="AlphaFoldDB" id="A0A6G0WPZ0"/>
<feature type="compositionally biased region" description="Basic and acidic residues" evidence="1">
    <location>
        <begin position="281"/>
        <end position="291"/>
    </location>
</feature>
<dbReference type="Proteomes" id="UP000481153">
    <property type="component" value="Unassembled WGS sequence"/>
</dbReference>
<name>A0A6G0WPZ0_9STRA</name>
<keyword evidence="3" id="KW-1185">Reference proteome</keyword>
<accession>A0A6G0WPZ0</accession>